<dbReference type="SUPFAM" id="SSF158472">
    <property type="entry name" value="HAMP domain-like"/>
    <property type="match status" value="1"/>
</dbReference>
<evidence type="ECO:0000256" key="10">
    <source>
        <dbReference type="ARBA" id="ARBA00022840"/>
    </source>
</evidence>
<evidence type="ECO:0000256" key="7">
    <source>
        <dbReference type="ARBA" id="ARBA00022692"/>
    </source>
</evidence>
<keyword evidence="7 14" id="KW-0812">Transmembrane</keyword>
<evidence type="ECO:0000256" key="4">
    <source>
        <dbReference type="ARBA" id="ARBA00022475"/>
    </source>
</evidence>
<proteinExistence type="predicted"/>
<evidence type="ECO:0000256" key="8">
    <source>
        <dbReference type="ARBA" id="ARBA00022741"/>
    </source>
</evidence>
<evidence type="ECO:0000256" key="2">
    <source>
        <dbReference type="ARBA" id="ARBA00004651"/>
    </source>
</evidence>
<dbReference type="Proteomes" id="UP000245202">
    <property type="component" value="Unassembled WGS sequence"/>
</dbReference>
<dbReference type="GO" id="GO:0005524">
    <property type="term" value="F:ATP binding"/>
    <property type="evidence" value="ECO:0007669"/>
    <property type="project" value="UniProtKB-KW"/>
</dbReference>
<evidence type="ECO:0000256" key="5">
    <source>
        <dbReference type="ARBA" id="ARBA00022553"/>
    </source>
</evidence>
<keyword evidence="10" id="KW-0067">ATP-binding</keyword>
<comment type="subcellular location">
    <subcellularLocation>
        <location evidence="2">Cell membrane</location>
        <topology evidence="2">Multi-pass membrane protein</topology>
    </subcellularLocation>
</comment>
<dbReference type="InterPro" id="IPR010559">
    <property type="entry name" value="Sig_transdc_His_kin_internal"/>
</dbReference>
<dbReference type="Gene3D" id="6.10.340.10">
    <property type="match status" value="1"/>
</dbReference>
<sequence length="601" mass="67701">MVLRLIERTAIRVTRGLHLRGKILLLYVLIVFVPTVILGIGAGYFALQSVRDNYMVTIREAVRQTSQNIDFRKQAYDLLAVRTATDGELSARLSREHADMSDQLLSLEYVDRSFLSTSKLLPGIDMFRIYHTNDTLVQDGRLLWKPEGRPLAGRTETDWYSETLASGESLRWINVPGETDQLLVSHKIFNTNGSTVVGATYMLLDYDSVFGDLFDNPFNGAGDIYIMDHNGRIVASSSEDQIGTIAARIPELKQAEGMGEGAFSEGVMLDDKQMIVETLASGWSVAAVLHMDQLERQSKGIAYGIVGAIAFFLLLSMFMVMTVLKNVVWRIRKLGSRMNDIAEGEFDVTVTSRDKDELGELEVLFNSMTGKLGTLVNDITKSRLKEREHSFRALQAQINPHFIYNSLSLIRWRAMDQGDKTQIRAIDALTTFYRLALDNRVNVTRVETELQHVEAYLDIQELRYPDQVQIEWDIDPEARSYYTIKMLLQPIVENCYVHGAIMQKEDAFIRISARKEQDRIRFVIHDNGAGMSEETLESLREGKRTGSGNGFGTANIRERLLLYFGSGSSMTIDSAPGEGTFVSIDIPAYLEQPEIRKGDGL</sequence>
<dbReference type="Pfam" id="PF02518">
    <property type="entry name" value="HATPase_c"/>
    <property type="match status" value="1"/>
</dbReference>
<keyword evidence="18" id="KW-1185">Reference proteome</keyword>
<evidence type="ECO:0000256" key="6">
    <source>
        <dbReference type="ARBA" id="ARBA00022679"/>
    </source>
</evidence>
<feature type="transmembrane region" description="Helical" evidence="14">
    <location>
        <begin position="24"/>
        <end position="47"/>
    </location>
</feature>
<feature type="domain" description="Histidine kinase" evidence="15">
    <location>
        <begin position="484"/>
        <end position="590"/>
    </location>
</feature>
<dbReference type="PROSITE" id="PS50885">
    <property type="entry name" value="HAMP"/>
    <property type="match status" value="1"/>
</dbReference>
<keyword evidence="6" id="KW-0808">Transferase</keyword>
<dbReference type="SMART" id="SM00304">
    <property type="entry name" value="HAMP"/>
    <property type="match status" value="1"/>
</dbReference>
<dbReference type="PANTHER" id="PTHR34220:SF7">
    <property type="entry name" value="SENSOR HISTIDINE KINASE YPDA"/>
    <property type="match status" value="1"/>
</dbReference>
<evidence type="ECO:0000313" key="18">
    <source>
        <dbReference type="Proteomes" id="UP000245202"/>
    </source>
</evidence>
<dbReference type="SUPFAM" id="SSF55874">
    <property type="entry name" value="ATPase domain of HSP90 chaperone/DNA topoisomerase II/histidine kinase"/>
    <property type="match status" value="1"/>
</dbReference>
<dbReference type="Pfam" id="PF02743">
    <property type="entry name" value="dCache_1"/>
    <property type="match status" value="1"/>
</dbReference>
<dbReference type="InterPro" id="IPR003660">
    <property type="entry name" value="HAMP_dom"/>
</dbReference>
<dbReference type="InterPro" id="IPR050640">
    <property type="entry name" value="Bact_2-comp_sensor_kinase"/>
</dbReference>
<dbReference type="PROSITE" id="PS50109">
    <property type="entry name" value="HIS_KIN"/>
    <property type="match status" value="1"/>
</dbReference>
<evidence type="ECO:0000256" key="3">
    <source>
        <dbReference type="ARBA" id="ARBA00012438"/>
    </source>
</evidence>
<evidence type="ECO:0000313" key="17">
    <source>
        <dbReference type="EMBL" id="GBG10685.1"/>
    </source>
</evidence>
<keyword evidence="12" id="KW-0902">Two-component regulatory system</keyword>
<dbReference type="InterPro" id="IPR036890">
    <property type="entry name" value="HATPase_C_sf"/>
</dbReference>
<gene>
    <name evidence="17" type="ORF">PAT3040_05437</name>
</gene>
<dbReference type="EC" id="2.7.13.3" evidence="3"/>
<dbReference type="PRINTS" id="PR00344">
    <property type="entry name" value="BCTRLSENSOR"/>
</dbReference>
<evidence type="ECO:0000259" key="15">
    <source>
        <dbReference type="PROSITE" id="PS50109"/>
    </source>
</evidence>
<name>A0A2R5EX24_9BACL</name>
<evidence type="ECO:0000256" key="14">
    <source>
        <dbReference type="SAM" id="Phobius"/>
    </source>
</evidence>
<evidence type="ECO:0000256" key="13">
    <source>
        <dbReference type="ARBA" id="ARBA00023136"/>
    </source>
</evidence>
<comment type="caution">
    <text evidence="17">The sequence shown here is derived from an EMBL/GenBank/DDBJ whole genome shotgun (WGS) entry which is preliminary data.</text>
</comment>
<evidence type="ECO:0000256" key="1">
    <source>
        <dbReference type="ARBA" id="ARBA00000085"/>
    </source>
</evidence>
<protein>
    <recommendedName>
        <fullName evidence="3">histidine kinase</fullName>
        <ecNumber evidence="3">2.7.13.3</ecNumber>
    </recommendedName>
</protein>
<dbReference type="InterPro" id="IPR003594">
    <property type="entry name" value="HATPase_dom"/>
</dbReference>
<dbReference type="GO" id="GO:0000155">
    <property type="term" value="F:phosphorelay sensor kinase activity"/>
    <property type="evidence" value="ECO:0007669"/>
    <property type="project" value="InterPro"/>
</dbReference>
<evidence type="ECO:0000256" key="12">
    <source>
        <dbReference type="ARBA" id="ARBA00023012"/>
    </source>
</evidence>
<feature type="transmembrane region" description="Helical" evidence="14">
    <location>
        <begin position="301"/>
        <end position="324"/>
    </location>
</feature>
<keyword evidence="4" id="KW-1003">Cell membrane</keyword>
<keyword evidence="13 14" id="KW-0472">Membrane</keyword>
<dbReference type="CDD" id="cd06225">
    <property type="entry name" value="HAMP"/>
    <property type="match status" value="1"/>
</dbReference>
<keyword evidence="5" id="KW-0597">Phosphoprotein</keyword>
<dbReference type="Gene3D" id="3.30.565.10">
    <property type="entry name" value="Histidine kinase-like ATPase, C-terminal domain"/>
    <property type="match status" value="1"/>
</dbReference>
<dbReference type="CDD" id="cd18774">
    <property type="entry name" value="PDC2_HK_sensor"/>
    <property type="match status" value="1"/>
</dbReference>
<feature type="domain" description="HAMP" evidence="16">
    <location>
        <begin position="325"/>
        <end position="377"/>
    </location>
</feature>
<dbReference type="AlphaFoldDB" id="A0A2R5EX24"/>
<keyword evidence="11 14" id="KW-1133">Transmembrane helix</keyword>
<evidence type="ECO:0000256" key="9">
    <source>
        <dbReference type="ARBA" id="ARBA00022777"/>
    </source>
</evidence>
<dbReference type="Pfam" id="PF00672">
    <property type="entry name" value="HAMP"/>
    <property type="match status" value="1"/>
</dbReference>
<evidence type="ECO:0000259" key="16">
    <source>
        <dbReference type="PROSITE" id="PS50885"/>
    </source>
</evidence>
<organism evidence="17 18">
    <name type="scientific">Paenibacillus agaridevorans</name>
    <dbReference type="NCBI Taxonomy" id="171404"/>
    <lineage>
        <taxon>Bacteria</taxon>
        <taxon>Bacillati</taxon>
        <taxon>Bacillota</taxon>
        <taxon>Bacilli</taxon>
        <taxon>Bacillales</taxon>
        <taxon>Paenibacillaceae</taxon>
        <taxon>Paenibacillus</taxon>
    </lineage>
</organism>
<dbReference type="PANTHER" id="PTHR34220">
    <property type="entry name" value="SENSOR HISTIDINE KINASE YPDA"/>
    <property type="match status" value="1"/>
</dbReference>
<accession>A0A2R5EX24</accession>
<keyword evidence="8" id="KW-0547">Nucleotide-binding</keyword>
<dbReference type="EMBL" id="BDQX01000339">
    <property type="protein sequence ID" value="GBG10685.1"/>
    <property type="molecule type" value="Genomic_DNA"/>
</dbReference>
<dbReference type="InterPro" id="IPR005467">
    <property type="entry name" value="His_kinase_dom"/>
</dbReference>
<dbReference type="InterPro" id="IPR033479">
    <property type="entry name" value="dCache_1"/>
</dbReference>
<comment type="catalytic activity">
    <reaction evidence="1">
        <text>ATP + protein L-histidine = ADP + protein N-phospho-L-histidine.</text>
        <dbReference type="EC" id="2.7.13.3"/>
    </reaction>
</comment>
<dbReference type="GO" id="GO:0005886">
    <property type="term" value="C:plasma membrane"/>
    <property type="evidence" value="ECO:0007669"/>
    <property type="project" value="UniProtKB-SubCell"/>
</dbReference>
<reference evidence="17 18" key="1">
    <citation type="submission" date="2017-08" db="EMBL/GenBank/DDBJ databases">
        <title>Substantial Increase in Enzyme Production by Combined Drug-Resistance Mutations in Paenibacillus agaridevorans.</title>
        <authorList>
            <person name="Tanaka Y."/>
            <person name="Funane K."/>
            <person name="Hosaka T."/>
            <person name="Shiwa Y."/>
            <person name="Fujita N."/>
            <person name="Miyazaki T."/>
            <person name="Yoshikawa H."/>
            <person name="Murakami K."/>
            <person name="Kasahara K."/>
            <person name="Inaoka T."/>
            <person name="Hiraga Y."/>
            <person name="Ochi K."/>
        </authorList>
    </citation>
    <scope>NUCLEOTIDE SEQUENCE [LARGE SCALE GENOMIC DNA]</scope>
    <source>
        <strain evidence="17 18">T-3040</strain>
    </source>
</reference>
<dbReference type="RefSeq" id="WP_108995131.1">
    <property type="nucleotide sequence ID" value="NZ_BDQX01000339.1"/>
</dbReference>
<dbReference type="Pfam" id="PF06580">
    <property type="entry name" value="His_kinase"/>
    <property type="match status" value="1"/>
</dbReference>
<keyword evidence="9" id="KW-0418">Kinase</keyword>
<evidence type="ECO:0000256" key="11">
    <source>
        <dbReference type="ARBA" id="ARBA00022989"/>
    </source>
</evidence>
<dbReference type="InterPro" id="IPR004358">
    <property type="entry name" value="Sig_transdc_His_kin-like_C"/>
</dbReference>